<feature type="transmembrane region" description="Helical" evidence="1">
    <location>
        <begin position="12"/>
        <end position="30"/>
    </location>
</feature>
<gene>
    <name evidence="2" type="ORF">SAMN05660830_03174</name>
</gene>
<proteinExistence type="predicted"/>
<evidence type="ECO:0000313" key="3">
    <source>
        <dbReference type="Proteomes" id="UP000184001"/>
    </source>
</evidence>
<dbReference type="EMBL" id="FQZR01000017">
    <property type="protein sequence ID" value="SHJ76723.1"/>
    <property type="molecule type" value="Genomic_DNA"/>
</dbReference>
<accession>A0A8G2FAA4</accession>
<dbReference type="Proteomes" id="UP000184001">
    <property type="component" value="Unassembled WGS sequence"/>
</dbReference>
<evidence type="ECO:0000313" key="2">
    <source>
        <dbReference type="EMBL" id="SHJ76723.1"/>
    </source>
</evidence>
<keyword evidence="1" id="KW-0812">Transmembrane</keyword>
<comment type="caution">
    <text evidence="2">The sequence shown here is derived from an EMBL/GenBank/DDBJ whole genome shotgun (WGS) entry which is preliminary data.</text>
</comment>
<dbReference type="RefSeq" id="WP_019999130.1">
    <property type="nucleotide sequence ID" value="NZ_CP192219.1"/>
</dbReference>
<keyword evidence="1" id="KW-1133">Transmembrane helix</keyword>
<reference evidence="2 3" key="1">
    <citation type="submission" date="2016-11" db="EMBL/GenBank/DDBJ databases">
        <authorList>
            <person name="Varghese N."/>
            <person name="Submissions S."/>
        </authorList>
    </citation>
    <scope>NUCLEOTIDE SEQUENCE [LARGE SCALE GENOMIC DNA]</scope>
    <source>
        <strain evidence="2 3">DSM 17919</strain>
    </source>
</reference>
<evidence type="ECO:0000256" key="1">
    <source>
        <dbReference type="SAM" id="Phobius"/>
    </source>
</evidence>
<dbReference type="AlphaFoldDB" id="A0A8G2FAA4"/>
<keyword evidence="1" id="KW-0472">Membrane</keyword>
<protein>
    <submittedName>
        <fullName evidence="2">Uncharacterized protein</fullName>
    </submittedName>
</protein>
<organism evidence="2 3">
    <name type="scientific">Halodesulfovibrio aestuarii</name>
    <dbReference type="NCBI Taxonomy" id="126333"/>
    <lineage>
        <taxon>Bacteria</taxon>
        <taxon>Pseudomonadati</taxon>
        <taxon>Thermodesulfobacteriota</taxon>
        <taxon>Desulfovibrionia</taxon>
        <taxon>Desulfovibrionales</taxon>
        <taxon>Desulfovibrionaceae</taxon>
        <taxon>Halodesulfovibrio</taxon>
    </lineage>
</organism>
<sequence length="205" mass="23341">MIDELWKQIAPWVAIVISLISIGVSLYMYYGKLRYDKDKELMNLASQSLKNAYEVLSGGAEDIPPKPVRMNWLASARSIEQYKELERRIKTQIYTESCLIMSEIWRLKFYKALDILNVKSLSAYQMTEYPNGGGALHCLSPIGLEPRSIAVLYDFAINGMDEDFIDKVDLKALVEKGKIFSGNNGLQMYFDQSDEYAAIIARQGE</sequence>
<name>A0A8G2FAA4_9BACT</name>